<accession>A0A2T7UPI5</accession>
<evidence type="ECO:0000256" key="4">
    <source>
        <dbReference type="ARBA" id="ARBA00023136"/>
    </source>
</evidence>
<evidence type="ECO:0000256" key="2">
    <source>
        <dbReference type="ARBA" id="ARBA00022692"/>
    </source>
</evidence>
<feature type="transmembrane region" description="Helical" evidence="5">
    <location>
        <begin position="21"/>
        <end position="46"/>
    </location>
</feature>
<dbReference type="EMBL" id="QDDR01000008">
    <property type="protein sequence ID" value="PVE46574.1"/>
    <property type="molecule type" value="Genomic_DNA"/>
</dbReference>
<feature type="transmembrane region" description="Helical" evidence="5">
    <location>
        <begin position="131"/>
        <end position="157"/>
    </location>
</feature>
<dbReference type="RefSeq" id="WP_107752736.1">
    <property type="nucleotide sequence ID" value="NZ_QBKF01000008.1"/>
</dbReference>
<feature type="transmembrane region" description="Helical" evidence="5">
    <location>
        <begin position="191"/>
        <end position="219"/>
    </location>
</feature>
<gene>
    <name evidence="6" type="ORF">DDE23_15615</name>
</gene>
<keyword evidence="7" id="KW-1185">Reference proteome</keyword>
<dbReference type="InterPro" id="IPR059112">
    <property type="entry name" value="CysZ/EI24"/>
</dbReference>
<protein>
    <recommendedName>
        <fullName evidence="8">CysZ-like protein</fullName>
    </recommendedName>
</protein>
<organism evidence="6 7">
    <name type="scientific">Pararhodobacter aggregans</name>
    <dbReference type="NCBI Taxonomy" id="404875"/>
    <lineage>
        <taxon>Bacteria</taxon>
        <taxon>Pseudomonadati</taxon>
        <taxon>Pseudomonadota</taxon>
        <taxon>Alphaproteobacteria</taxon>
        <taxon>Rhodobacterales</taxon>
        <taxon>Paracoccaceae</taxon>
        <taxon>Pararhodobacter</taxon>
    </lineage>
</organism>
<reference evidence="6 7" key="1">
    <citation type="journal article" date="2011" name="Syst. Appl. Microbiol.">
        <title>Defluviimonas denitrificans gen. nov., sp. nov., and Pararhodobacter aggregans gen. nov., sp. nov., non-phototrophic Rhodobacteraceae from the biofilter of a marine aquaculture.</title>
        <authorList>
            <person name="Foesel B.U."/>
            <person name="Drake H.L."/>
            <person name="Schramm A."/>
        </authorList>
    </citation>
    <scope>NUCLEOTIDE SEQUENCE [LARGE SCALE GENOMIC DNA]</scope>
    <source>
        <strain evidence="6 7">D1-19</strain>
    </source>
</reference>
<dbReference type="OrthoDB" id="5421146at2"/>
<keyword evidence="2 5" id="KW-0812">Transmembrane</keyword>
<evidence type="ECO:0000313" key="7">
    <source>
        <dbReference type="Proteomes" id="UP000244810"/>
    </source>
</evidence>
<keyword evidence="3 5" id="KW-1133">Transmembrane helix</keyword>
<evidence type="ECO:0000256" key="5">
    <source>
        <dbReference type="SAM" id="Phobius"/>
    </source>
</evidence>
<dbReference type="Proteomes" id="UP000244810">
    <property type="component" value="Unassembled WGS sequence"/>
</dbReference>
<evidence type="ECO:0000256" key="3">
    <source>
        <dbReference type="ARBA" id="ARBA00022989"/>
    </source>
</evidence>
<evidence type="ECO:0008006" key="8">
    <source>
        <dbReference type="Google" id="ProtNLM"/>
    </source>
</evidence>
<evidence type="ECO:0000256" key="1">
    <source>
        <dbReference type="ARBA" id="ARBA00004141"/>
    </source>
</evidence>
<proteinExistence type="predicted"/>
<dbReference type="AlphaFoldDB" id="A0A2T7UPI5"/>
<keyword evidence="4 5" id="KW-0472">Membrane</keyword>
<evidence type="ECO:0000313" key="6">
    <source>
        <dbReference type="EMBL" id="PVE46574.1"/>
    </source>
</evidence>
<comment type="caution">
    <text evidence="6">The sequence shown here is derived from an EMBL/GenBank/DDBJ whole genome shotgun (WGS) entry which is preliminary data.</text>
</comment>
<comment type="subcellular location">
    <subcellularLocation>
        <location evidence="1">Membrane</location>
        <topology evidence="1">Multi-pass membrane protein</topology>
    </subcellularLocation>
</comment>
<sequence>MILGAIFAALGQFGDPRFRRVVWLGLALSVALLFALYWLLVLAIQLLVPDSVGLPWVGPVGGLDTALTLASIPVMLVLSIFLMVPVASAFSGFFLDEVADAVEAEHYPQLPPADRAGFWDSLKDALRYTGLFILLNLIGLIIVVFTAGLGFVVFWAINGFLLAREYFTTVALRRMGPVEAARMRQANMGTLWIAGVLFAIPLSVPVLNLFVPVFGVAAFTHLFHRIAMR</sequence>
<name>A0A2T7UPI5_9RHOB</name>
<dbReference type="Pfam" id="PF07264">
    <property type="entry name" value="EI24"/>
    <property type="match status" value="1"/>
</dbReference>
<feature type="transmembrane region" description="Helical" evidence="5">
    <location>
        <begin position="66"/>
        <end position="87"/>
    </location>
</feature>